<dbReference type="Proteomes" id="UP000191554">
    <property type="component" value="Unassembled WGS sequence"/>
</dbReference>
<dbReference type="EMBL" id="MZGX01000009">
    <property type="protein sequence ID" value="OPX44388.1"/>
    <property type="molecule type" value="Genomic_DNA"/>
</dbReference>
<evidence type="ECO:0000313" key="2">
    <source>
        <dbReference type="Proteomes" id="UP000191554"/>
    </source>
</evidence>
<reference evidence="1 2" key="1">
    <citation type="submission" date="2017-03" db="EMBL/GenBank/DDBJ databases">
        <title>Genome sequence of Clostridium hungatei DSM 14427.</title>
        <authorList>
            <person name="Poehlein A."/>
            <person name="Daniel R."/>
        </authorList>
    </citation>
    <scope>NUCLEOTIDE SEQUENCE [LARGE SCALE GENOMIC DNA]</scope>
    <source>
        <strain evidence="1 2">DSM 14427</strain>
    </source>
</reference>
<dbReference type="RefSeq" id="WP_080064207.1">
    <property type="nucleotide sequence ID" value="NZ_MZGX01000009.1"/>
</dbReference>
<evidence type="ECO:0000313" key="1">
    <source>
        <dbReference type="EMBL" id="OPX44388.1"/>
    </source>
</evidence>
<proteinExistence type="predicted"/>
<gene>
    <name evidence="1" type="ORF">CLHUN_16870</name>
</gene>
<comment type="caution">
    <text evidence="1">The sequence shown here is derived from an EMBL/GenBank/DDBJ whole genome shotgun (WGS) entry which is preliminary data.</text>
</comment>
<protein>
    <submittedName>
        <fullName evidence="1">Uncharacterized protein</fullName>
    </submittedName>
</protein>
<dbReference type="OrthoDB" id="1860840at2"/>
<dbReference type="AlphaFoldDB" id="A0A1V4SKG8"/>
<keyword evidence="2" id="KW-1185">Reference proteome</keyword>
<accession>A0A1V4SKG8</accession>
<sequence length="124" mass="14469">MSVNKKGKRKLVLNERTFYWYVKEDMEDLGNINLYIISDNKKFFVRYRVGQSKQVKSPVIFIQGTEFEGLKDVDKGLKRAVTPHWEDEIITPGLVKTIIEWCYAPKHELTFVDRQGNEGAAMKI</sequence>
<name>A0A1V4SKG8_RUMHU</name>
<organism evidence="1 2">
    <name type="scientific">Ruminiclostridium hungatei</name>
    <name type="common">Clostridium hungatei</name>
    <dbReference type="NCBI Taxonomy" id="48256"/>
    <lineage>
        <taxon>Bacteria</taxon>
        <taxon>Bacillati</taxon>
        <taxon>Bacillota</taxon>
        <taxon>Clostridia</taxon>
        <taxon>Eubacteriales</taxon>
        <taxon>Oscillospiraceae</taxon>
        <taxon>Ruminiclostridium</taxon>
    </lineage>
</organism>